<dbReference type="AlphaFoldDB" id="A0A9D3Q1B9"/>
<keyword evidence="3" id="KW-1185">Reference proteome</keyword>
<dbReference type="Proteomes" id="UP001046870">
    <property type="component" value="Chromosome 8"/>
</dbReference>
<evidence type="ECO:0000256" key="1">
    <source>
        <dbReference type="SAM" id="MobiDB-lite"/>
    </source>
</evidence>
<feature type="region of interest" description="Disordered" evidence="1">
    <location>
        <begin position="1"/>
        <end position="177"/>
    </location>
</feature>
<evidence type="ECO:0000313" key="2">
    <source>
        <dbReference type="EMBL" id="KAG7472868.1"/>
    </source>
</evidence>
<proteinExistence type="predicted"/>
<dbReference type="OrthoDB" id="8960464at2759"/>
<evidence type="ECO:0000313" key="3">
    <source>
        <dbReference type="Proteomes" id="UP001046870"/>
    </source>
</evidence>
<accession>A0A9D3Q1B9</accession>
<comment type="caution">
    <text evidence="2">The sequence shown here is derived from an EMBL/GenBank/DDBJ whole genome shotgun (WGS) entry which is preliminary data.</text>
</comment>
<feature type="compositionally biased region" description="Low complexity" evidence="1">
    <location>
        <begin position="87"/>
        <end position="96"/>
    </location>
</feature>
<protein>
    <submittedName>
        <fullName evidence="2">Uncharacterized protein</fullName>
    </submittedName>
</protein>
<organism evidence="2 3">
    <name type="scientific">Megalops atlanticus</name>
    <name type="common">Tarpon</name>
    <name type="synonym">Clupea gigantea</name>
    <dbReference type="NCBI Taxonomy" id="7932"/>
    <lineage>
        <taxon>Eukaryota</taxon>
        <taxon>Metazoa</taxon>
        <taxon>Chordata</taxon>
        <taxon>Craniata</taxon>
        <taxon>Vertebrata</taxon>
        <taxon>Euteleostomi</taxon>
        <taxon>Actinopterygii</taxon>
        <taxon>Neopterygii</taxon>
        <taxon>Teleostei</taxon>
        <taxon>Elopiformes</taxon>
        <taxon>Megalopidae</taxon>
        <taxon>Megalops</taxon>
    </lineage>
</organism>
<dbReference type="EMBL" id="JAFDVH010000008">
    <property type="protein sequence ID" value="KAG7472868.1"/>
    <property type="molecule type" value="Genomic_DNA"/>
</dbReference>
<sequence>MALRQCRSVEGDGPGDEMGASLDGGDGYGHSPVTHGSALNSDRYDSPLYEHPALPGQQRPRRPKLQHSQSILRKQAEEEAIKRSHSLSESYELSTELQDKQLTLRLGDPAWRPPGDPARRTHHPDGVPPVPDEQELRAPAQLHVPAHRPVQHAHADDRGGARQGPRLLLRGPPGAAG</sequence>
<reference evidence="2" key="1">
    <citation type="submission" date="2021-01" db="EMBL/GenBank/DDBJ databases">
        <authorList>
            <person name="Zahm M."/>
            <person name="Roques C."/>
            <person name="Cabau C."/>
            <person name="Klopp C."/>
            <person name="Donnadieu C."/>
            <person name="Jouanno E."/>
            <person name="Lampietro C."/>
            <person name="Louis A."/>
            <person name="Herpin A."/>
            <person name="Echchiki A."/>
            <person name="Berthelot C."/>
            <person name="Parey E."/>
            <person name="Roest-Crollius H."/>
            <person name="Braasch I."/>
            <person name="Postlethwait J."/>
            <person name="Bobe J."/>
            <person name="Montfort J."/>
            <person name="Bouchez O."/>
            <person name="Begum T."/>
            <person name="Mejri S."/>
            <person name="Adams A."/>
            <person name="Chen W.-J."/>
            <person name="Guiguen Y."/>
        </authorList>
    </citation>
    <scope>NUCLEOTIDE SEQUENCE</scope>
    <source>
        <strain evidence="2">YG-15Mar2019-1</strain>
        <tissue evidence="2">Brain</tissue>
    </source>
</reference>
<gene>
    <name evidence="2" type="ORF">MATL_G00113800</name>
</gene>
<name>A0A9D3Q1B9_MEGAT</name>